<dbReference type="OrthoDB" id="408743at2759"/>
<dbReference type="InterPro" id="IPR003819">
    <property type="entry name" value="TauD/TfdA-like"/>
</dbReference>
<evidence type="ECO:0000256" key="1">
    <source>
        <dbReference type="ARBA" id="ARBA00023002"/>
    </source>
</evidence>
<proteinExistence type="predicted"/>
<feature type="domain" description="TauD/TfdA-like" evidence="2">
    <location>
        <begin position="67"/>
        <end position="370"/>
    </location>
</feature>
<dbReference type="Pfam" id="PF02668">
    <property type="entry name" value="TauD"/>
    <property type="match status" value="1"/>
</dbReference>
<dbReference type="EMBL" id="JAEUBE010000087">
    <property type="protein sequence ID" value="KAH3670366.1"/>
    <property type="molecule type" value="Genomic_DNA"/>
</dbReference>
<dbReference type="PANTHER" id="PTHR10696:SF21">
    <property type="entry name" value="TAUD_TFDA-LIKE DOMAIN-CONTAINING PROTEIN"/>
    <property type="match status" value="1"/>
</dbReference>
<gene>
    <name evidence="3" type="ORF">OGAPHI_000881</name>
</gene>
<reference evidence="3" key="2">
    <citation type="submission" date="2021-01" db="EMBL/GenBank/DDBJ databases">
        <authorList>
            <person name="Schikora-Tamarit M.A."/>
        </authorList>
    </citation>
    <scope>NUCLEOTIDE SEQUENCE</scope>
    <source>
        <strain evidence="3">CBS6075</strain>
    </source>
</reference>
<dbReference type="PANTHER" id="PTHR10696">
    <property type="entry name" value="GAMMA-BUTYROBETAINE HYDROXYLASE-RELATED"/>
    <property type="match status" value="1"/>
</dbReference>
<comment type="caution">
    <text evidence="3">The sequence shown here is derived from an EMBL/GenBank/DDBJ whole genome shotgun (WGS) entry which is preliminary data.</text>
</comment>
<dbReference type="InterPro" id="IPR042098">
    <property type="entry name" value="TauD-like_sf"/>
</dbReference>
<reference evidence="3" key="1">
    <citation type="journal article" date="2021" name="Open Biol.">
        <title>Shared evolutionary footprints suggest mitochondrial oxidative damage underlies multiple complex I losses in fungi.</title>
        <authorList>
            <person name="Schikora-Tamarit M.A."/>
            <person name="Marcet-Houben M."/>
            <person name="Nosek J."/>
            <person name="Gabaldon T."/>
        </authorList>
    </citation>
    <scope>NUCLEOTIDE SEQUENCE</scope>
    <source>
        <strain evidence="3">CBS6075</strain>
    </source>
</reference>
<sequence>MSLTGIDPQEISGIYQNISVKLVKKPLANSRLVRGKEYPIAFDLLVEGDGEKSFVAINDFFSYLGESGELLRLVTNHGLVIIQGLASTNPETYSQIVNHLFQAQKYQEFDQVGLLATREKIKESVSSVGNDDALGKNVNKLHSHQEFSRYLEYPHILTFFAQQASKLSGGESTTTHATELFDAVNSKYPEFIKDLYEKQGNHVYQKFSYRISPDSKFQISWTDEGAFGKYITQDEKDKGDLESMKTKATKIAHERVSKDIEFDENNDLIVHQRTSIVNLHPITGLPLIFSSLPTYYSGYYNSKQKGDNPKLPPLTYGNGEPIPEKYLDFLLEQSVKLEYTHRFKDGDILFLDNFAVYHGRNPYTIGDRKILASFWEHESFQRKPYRPSSWEALVTDV</sequence>
<keyword evidence="1" id="KW-0560">Oxidoreductase</keyword>
<dbReference type="SUPFAM" id="SSF51197">
    <property type="entry name" value="Clavaminate synthase-like"/>
    <property type="match status" value="1"/>
</dbReference>
<keyword evidence="4" id="KW-1185">Reference proteome</keyword>
<protein>
    <recommendedName>
        <fullName evidence="2">TauD/TfdA-like domain-containing protein</fullName>
    </recommendedName>
</protein>
<evidence type="ECO:0000313" key="3">
    <source>
        <dbReference type="EMBL" id="KAH3670366.1"/>
    </source>
</evidence>
<evidence type="ECO:0000313" key="4">
    <source>
        <dbReference type="Proteomes" id="UP000769157"/>
    </source>
</evidence>
<organism evidence="3 4">
    <name type="scientific">Ogataea philodendri</name>
    <dbReference type="NCBI Taxonomy" id="1378263"/>
    <lineage>
        <taxon>Eukaryota</taxon>
        <taxon>Fungi</taxon>
        <taxon>Dikarya</taxon>
        <taxon>Ascomycota</taxon>
        <taxon>Saccharomycotina</taxon>
        <taxon>Pichiomycetes</taxon>
        <taxon>Pichiales</taxon>
        <taxon>Pichiaceae</taxon>
        <taxon>Ogataea</taxon>
    </lineage>
</organism>
<dbReference type="GeneID" id="70232849"/>
<dbReference type="Gene3D" id="3.60.130.10">
    <property type="entry name" value="Clavaminate synthase-like"/>
    <property type="match status" value="1"/>
</dbReference>
<evidence type="ECO:0000259" key="2">
    <source>
        <dbReference type="Pfam" id="PF02668"/>
    </source>
</evidence>
<dbReference type="AlphaFoldDB" id="A0A9P8T909"/>
<dbReference type="RefSeq" id="XP_046063791.1">
    <property type="nucleotide sequence ID" value="XM_046209024.1"/>
</dbReference>
<name>A0A9P8T909_9ASCO</name>
<accession>A0A9P8T909</accession>
<dbReference type="Proteomes" id="UP000769157">
    <property type="component" value="Unassembled WGS sequence"/>
</dbReference>
<dbReference type="GO" id="GO:0016491">
    <property type="term" value="F:oxidoreductase activity"/>
    <property type="evidence" value="ECO:0007669"/>
    <property type="project" value="UniProtKB-KW"/>
</dbReference>
<dbReference type="InterPro" id="IPR050411">
    <property type="entry name" value="AlphaKG_dependent_hydroxylases"/>
</dbReference>